<dbReference type="InterPro" id="IPR001387">
    <property type="entry name" value="Cro/C1-type_HTH"/>
</dbReference>
<dbReference type="PROSITE" id="PS50943">
    <property type="entry name" value="HTH_CROC1"/>
    <property type="match status" value="1"/>
</dbReference>
<dbReference type="Gene3D" id="1.10.260.40">
    <property type="entry name" value="lambda repressor-like DNA-binding domains"/>
    <property type="match status" value="1"/>
</dbReference>
<reference evidence="2" key="1">
    <citation type="submission" date="2020-10" db="EMBL/GenBank/DDBJ databases">
        <authorList>
            <person name="Gilroy R."/>
        </authorList>
    </citation>
    <scope>NUCLEOTIDE SEQUENCE</scope>
    <source>
        <strain evidence="2">13766</strain>
    </source>
</reference>
<dbReference type="SUPFAM" id="SSF47413">
    <property type="entry name" value="lambda repressor-like DNA-binding domains"/>
    <property type="match status" value="1"/>
</dbReference>
<accession>A0A9D1G0K9</accession>
<sequence length="35" mass="4026">MFADRLKRLRKEHGYTQESLAAVIGVERSSVGKYE</sequence>
<proteinExistence type="predicted"/>
<evidence type="ECO:0000313" key="2">
    <source>
        <dbReference type="EMBL" id="HIS93051.1"/>
    </source>
</evidence>
<protein>
    <submittedName>
        <fullName evidence="2">Helix-turn-helix transcriptional regulator</fullName>
    </submittedName>
</protein>
<dbReference type="CDD" id="cd00093">
    <property type="entry name" value="HTH_XRE"/>
    <property type="match status" value="1"/>
</dbReference>
<name>A0A9D1G0K9_9FIRM</name>
<dbReference type="Proteomes" id="UP000824140">
    <property type="component" value="Unassembled WGS sequence"/>
</dbReference>
<evidence type="ECO:0000313" key="3">
    <source>
        <dbReference type="Proteomes" id="UP000824140"/>
    </source>
</evidence>
<dbReference type="AlphaFoldDB" id="A0A9D1G0K9"/>
<gene>
    <name evidence="2" type="ORF">IAA84_08575</name>
</gene>
<feature type="domain" description="HTH cro/C1-type" evidence="1">
    <location>
        <begin position="6"/>
        <end position="35"/>
    </location>
</feature>
<dbReference type="EMBL" id="DVJN01000172">
    <property type="protein sequence ID" value="HIS93051.1"/>
    <property type="molecule type" value="Genomic_DNA"/>
</dbReference>
<evidence type="ECO:0000259" key="1">
    <source>
        <dbReference type="PROSITE" id="PS50943"/>
    </source>
</evidence>
<dbReference type="Pfam" id="PF01381">
    <property type="entry name" value="HTH_3"/>
    <property type="match status" value="1"/>
</dbReference>
<comment type="caution">
    <text evidence="2">The sequence shown here is derived from an EMBL/GenBank/DDBJ whole genome shotgun (WGS) entry which is preliminary data.</text>
</comment>
<dbReference type="InterPro" id="IPR010982">
    <property type="entry name" value="Lambda_DNA-bd_dom_sf"/>
</dbReference>
<reference evidence="2" key="2">
    <citation type="journal article" date="2021" name="PeerJ">
        <title>Extensive microbial diversity within the chicken gut microbiome revealed by metagenomics and culture.</title>
        <authorList>
            <person name="Gilroy R."/>
            <person name="Ravi A."/>
            <person name="Getino M."/>
            <person name="Pursley I."/>
            <person name="Horton D.L."/>
            <person name="Alikhan N.F."/>
            <person name="Baker D."/>
            <person name="Gharbi K."/>
            <person name="Hall N."/>
            <person name="Watson M."/>
            <person name="Adriaenssens E.M."/>
            <person name="Foster-Nyarko E."/>
            <person name="Jarju S."/>
            <person name="Secka A."/>
            <person name="Antonio M."/>
            <person name="Oren A."/>
            <person name="Chaudhuri R.R."/>
            <person name="La Ragione R."/>
            <person name="Hildebrand F."/>
            <person name="Pallen M.J."/>
        </authorList>
    </citation>
    <scope>NUCLEOTIDE SEQUENCE</scope>
    <source>
        <strain evidence="2">13766</strain>
    </source>
</reference>
<dbReference type="GO" id="GO:0003677">
    <property type="term" value="F:DNA binding"/>
    <property type="evidence" value="ECO:0007669"/>
    <property type="project" value="InterPro"/>
</dbReference>
<organism evidence="2 3">
    <name type="scientific">Candidatus Alectryocaccomicrobium excrementavium</name>
    <dbReference type="NCBI Taxonomy" id="2840668"/>
    <lineage>
        <taxon>Bacteria</taxon>
        <taxon>Bacillati</taxon>
        <taxon>Bacillota</taxon>
        <taxon>Clostridia</taxon>
        <taxon>Candidatus Alectryocaccomicrobium</taxon>
    </lineage>
</organism>
<feature type="non-terminal residue" evidence="2">
    <location>
        <position position="35"/>
    </location>
</feature>